<dbReference type="InterPro" id="IPR014729">
    <property type="entry name" value="Rossmann-like_a/b/a_fold"/>
</dbReference>
<gene>
    <name evidence="4" type="ORF">HWN36_02985</name>
</gene>
<reference evidence="4 5" key="1">
    <citation type="submission" date="2020-06" db="EMBL/GenBank/DDBJ databases">
        <title>Methanofollis fontis sp. nov., a methanogen isolated from marine sediments near a cold seep at Four-Way Closure Ridge offshore southwestern Taiwan.</title>
        <authorList>
            <person name="Chen S.-C."/>
            <person name="Teng N.-H."/>
            <person name="Lin Y.-S."/>
            <person name="Lai M.-C."/>
            <person name="Chen H.-H."/>
            <person name="Wang C.-C."/>
        </authorList>
    </citation>
    <scope>NUCLEOTIDE SEQUENCE [LARGE SCALE GENOMIC DNA]</scope>
    <source>
        <strain evidence="4 5">DSM 2702</strain>
    </source>
</reference>
<dbReference type="Pfam" id="PF00733">
    <property type="entry name" value="Asn_synthase"/>
    <property type="match status" value="2"/>
</dbReference>
<dbReference type="InterPro" id="IPR050795">
    <property type="entry name" value="Asn_Synthetase"/>
</dbReference>
<keyword evidence="1" id="KW-0547">Nucleotide-binding</keyword>
<proteinExistence type="predicted"/>
<evidence type="ECO:0000313" key="4">
    <source>
        <dbReference type="EMBL" id="NVO66297.1"/>
    </source>
</evidence>
<feature type="domain" description="Asparagine synthetase" evidence="3">
    <location>
        <begin position="257"/>
        <end position="315"/>
    </location>
</feature>
<evidence type="ECO:0000259" key="3">
    <source>
        <dbReference type="Pfam" id="PF00733"/>
    </source>
</evidence>
<dbReference type="PANTHER" id="PTHR11772:SF2">
    <property type="entry name" value="ASPARAGINE SYNTHETASE [GLUTAMINE-HYDROLYZING]"/>
    <property type="match status" value="1"/>
</dbReference>
<dbReference type="InterPro" id="IPR001962">
    <property type="entry name" value="Asn_synthase"/>
</dbReference>
<evidence type="ECO:0000256" key="1">
    <source>
        <dbReference type="ARBA" id="ARBA00022741"/>
    </source>
</evidence>
<keyword evidence="2" id="KW-0067">ATP-binding</keyword>
<dbReference type="AlphaFoldDB" id="A0A7K4HML1"/>
<comment type="caution">
    <text evidence="4">The sequence shown here is derived from an EMBL/GenBank/DDBJ whole genome shotgun (WGS) entry which is preliminary data.</text>
</comment>
<keyword evidence="5" id="KW-1185">Reference proteome</keyword>
<dbReference type="CDD" id="cd01991">
    <property type="entry name" value="Asn_synthase_B_C"/>
    <property type="match status" value="1"/>
</dbReference>
<dbReference type="PANTHER" id="PTHR11772">
    <property type="entry name" value="ASPARAGINE SYNTHETASE"/>
    <property type="match status" value="1"/>
</dbReference>
<organism evidence="4 5">
    <name type="scientific">Methanofollis tationis</name>
    <dbReference type="NCBI Taxonomy" id="81417"/>
    <lineage>
        <taxon>Archaea</taxon>
        <taxon>Methanobacteriati</taxon>
        <taxon>Methanobacteriota</taxon>
        <taxon>Stenosarchaea group</taxon>
        <taxon>Methanomicrobia</taxon>
        <taxon>Methanomicrobiales</taxon>
        <taxon>Methanomicrobiaceae</taxon>
        <taxon>Methanofollis</taxon>
    </lineage>
</organism>
<dbReference type="GO" id="GO:0005524">
    <property type="term" value="F:ATP binding"/>
    <property type="evidence" value="ECO:0007669"/>
    <property type="project" value="UniProtKB-KW"/>
</dbReference>
<accession>A0A7K4HML1</accession>
<dbReference type="SUPFAM" id="SSF52402">
    <property type="entry name" value="Adenine nucleotide alpha hydrolases-like"/>
    <property type="match status" value="1"/>
</dbReference>
<dbReference type="GO" id="GO:0004066">
    <property type="term" value="F:asparagine synthase (glutamine-hydrolyzing) activity"/>
    <property type="evidence" value="ECO:0007669"/>
    <property type="project" value="InterPro"/>
</dbReference>
<dbReference type="GO" id="GO:0005829">
    <property type="term" value="C:cytosol"/>
    <property type="evidence" value="ECO:0007669"/>
    <property type="project" value="TreeGrafter"/>
</dbReference>
<dbReference type="Gene3D" id="3.40.50.620">
    <property type="entry name" value="HUPs"/>
    <property type="match status" value="1"/>
</dbReference>
<feature type="domain" description="Asparagine synthetase" evidence="3">
    <location>
        <begin position="92"/>
        <end position="223"/>
    </location>
</feature>
<evidence type="ECO:0000313" key="5">
    <source>
        <dbReference type="Proteomes" id="UP000570823"/>
    </source>
</evidence>
<protein>
    <submittedName>
        <fullName evidence="4">Asparagine synthase</fullName>
    </submittedName>
</protein>
<evidence type="ECO:0000256" key="2">
    <source>
        <dbReference type="ARBA" id="ARBA00022840"/>
    </source>
</evidence>
<name>A0A7K4HML1_9EURY</name>
<dbReference type="GO" id="GO:0006529">
    <property type="term" value="P:asparagine biosynthetic process"/>
    <property type="evidence" value="ECO:0007669"/>
    <property type="project" value="InterPro"/>
</dbReference>
<dbReference type="EMBL" id="JABXWR010000001">
    <property type="protein sequence ID" value="NVO66297.1"/>
    <property type="molecule type" value="Genomic_DNA"/>
</dbReference>
<sequence length="343" mass="36025">MQQPHGKGTPDLALSGWVEYGGRRLSGDEILSLLREDPCAALHFGGEFSFTCGEWQGRDHFGIAPGDGPAGTLTRNGAFIGRIDPGYPAGDLEAAIIEAVALRAVDGAAVALSGGVDSALVAAVARLPCVVVGLEGSHDLVRALALAEALGLSCEAVTVTEREVEAALREVVGVLGDPNPVDASIATTESFVARWAGERGYRRILAGQGADELFGGYARYLESPDLAASLAAGVDDIPRQVARDSAVASLYGTAFSLPYLDLRVVAAARAIPPAEKVCGGVRKLPLRKVAERHLPLEFARGEKKAMQYGSGIWKAIGHLSRANGYKKSVQGYLTDMGRDMHGH</sequence>
<dbReference type="OrthoDB" id="8692at2157"/>
<dbReference type="Proteomes" id="UP000570823">
    <property type="component" value="Unassembled WGS sequence"/>
</dbReference>